<protein>
    <submittedName>
        <fullName evidence="6">ABC transporter ATP-binding protein</fullName>
    </submittedName>
</protein>
<evidence type="ECO:0000256" key="1">
    <source>
        <dbReference type="ARBA" id="ARBA00005417"/>
    </source>
</evidence>
<keyword evidence="2" id="KW-0813">Transport</keyword>
<keyword evidence="7" id="KW-1185">Reference proteome</keyword>
<dbReference type="Pfam" id="PF00005">
    <property type="entry name" value="ABC_tran"/>
    <property type="match status" value="1"/>
</dbReference>
<evidence type="ECO:0000256" key="3">
    <source>
        <dbReference type="ARBA" id="ARBA00022741"/>
    </source>
</evidence>
<comment type="similarity">
    <text evidence="1">Belongs to the ABC transporter superfamily.</text>
</comment>
<comment type="caution">
    <text evidence="6">The sequence shown here is derived from an EMBL/GenBank/DDBJ whole genome shotgun (WGS) entry which is preliminary data.</text>
</comment>
<gene>
    <name evidence="6" type="ORF">FPZ41_13805</name>
</gene>
<feature type="domain" description="ABC transporter" evidence="5">
    <location>
        <begin position="13"/>
        <end position="248"/>
    </location>
</feature>
<dbReference type="GO" id="GO:0016887">
    <property type="term" value="F:ATP hydrolysis activity"/>
    <property type="evidence" value="ECO:0007669"/>
    <property type="project" value="InterPro"/>
</dbReference>
<dbReference type="InterPro" id="IPR003593">
    <property type="entry name" value="AAA+_ATPase"/>
</dbReference>
<accession>A0A5N8WQP8</accession>
<dbReference type="SUPFAM" id="SSF52540">
    <property type="entry name" value="P-loop containing nucleoside triphosphate hydrolases"/>
    <property type="match status" value="1"/>
</dbReference>
<evidence type="ECO:0000313" key="7">
    <source>
        <dbReference type="Proteomes" id="UP000373149"/>
    </source>
</evidence>
<dbReference type="InterPro" id="IPR027417">
    <property type="entry name" value="P-loop_NTPase"/>
</dbReference>
<dbReference type="InterPro" id="IPR003439">
    <property type="entry name" value="ABC_transporter-like_ATP-bd"/>
</dbReference>
<keyword evidence="3" id="KW-0547">Nucleotide-binding</keyword>
<dbReference type="CDD" id="cd03255">
    <property type="entry name" value="ABC_MJ0796_LolCDE_FtsE"/>
    <property type="match status" value="1"/>
</dbReference>
<evidence type="ECO:0000259" key="5">
    <source>
        <dbReference type="PROSITE" id="PS50893"/>
    </source>
</evidence>
<proteinExistence type="inferred from homology"/>
<dbReference type="AlphaFoldDB" id="A0A5N8WQP8"/>
<name>A0A5N8WQP8_9ACTN</name>
<dbReference type="GO" id="GO:0005524">
    <property type="term" value="F:ATP binding"/>
    <property type="evidence" value="ECO:0007669"/>
    <property type="project" value="UniProtKB-KW"/>
</dbReference>
<dbReference type="PANTHER" id="PTHR24220:SF689">
    <property type="entry name" value="LIPOPROTEIN-RELEASING SYSTEM ATP-BINDING PROTEIN LOLD"/>
    <property type="match status" value="1"/>
</dbReference>
<dbReference type="InterPro" id="IPR017911">
    <property type="entry name" value="MacB-like_ATP-bd"/>
</dbReference>
<keyword evidence="4 6" id="KW-0067">ATP-binding</keyword>
<dbReference type="InterPro" id="IPR015854">
    <property type="entry name" value="ABC_transpr_LolD-like"/>
</dbReference>
<dbReference type="Gene3D" id="3.40.50.300">
    <property type="entry name" value="P-loop containing nucleotide triphosphate hydrolases"/>
    <property type="match status" value="1"/>
</dbReference>
<dbReference type="EMBL" id="VMNX01000040">
    <property type="protein sequence ID" value="MPY49587.1"/>
    <property type="molecule type" value="Genomic_DNA"/>
</dbReference>
<evidence type="ECO:0000256" key="2">
    <source>
        <dbReference type="ARBA" id="ARBA00022448"/>
    </source>
</evidence>
<dbReference type="GO" id="GO:0022857">
    <property type="term" value="F:transmembrane transporter activity"/>
    <property type="evidence" value="ECO:0007669"/>
    <property type="project" value="TreeGrafter"/>
</dbReference>
<sequence>MSGMPARPYENALTARELYRFFRAGEEETLALRGVSLRVARGETVAVVGPSGAGKSTLLSCLAGLDEPSGGEVHVDGVRISHRPETERARLRARHIGVLLQTRNLLPHLSVRDNVRLAQGAVRGRPVAAAEALLDQVGLGERRHALPRQLSGGETARAGLAVALANSPAVLLADEPTGELDGGTEQLVLRLLRDRAEDGCAVLVVTHSPEAVRIADRVIRLDDGRATEPAGTGARIAGPEVREVRHVSG</sequence>
<dbReference type="SMART" id="SM00382">
    <property type="entry name" value="AAA"/>
    <property type="match status" value="1"/>
</dbReference>
<dbReference type="PROSITE" id="PS50893">
    <property type="entry name" value="ABC_TRANSPORTER_2"/>
    <property type="match status" value="1"/>
</dbReference>
<organism evidence="6 7">
    <name type="scientific">Streptomyces acidicola</name>
    <dbReference type="NCBI Taxonomy" id="2596892"/>
    <lineage>
        <taxon>Bacteria</taxon>
        <taxon>Bacillati</taxon>
        <taxon>Actinomycetota</taxon>
        <taxon>Actinomycetes</taxon>
        <taxon>Kitasatosporales</taxon>
        <taxon>Streptomycetaceae</taxon>
        <taxon>Streptomyces</taxon>
    </lineage>
</organism>
<dbReference type="GO" id="GO:0005886">
    <property type="term" value="C:plasma membrane"/>
    <property type="evidence" value="ECO:0007669"/>
    <property type="project" value="TreeGrafter"/>
</dbReference>
<dbReference type="PANTHER" id="PTHR24220">
    <property type="entry name" value="IMPORT ATP-BINDING PROTEIN"/>
    <property type="match status" value="1"/>
</dbReference>
<evidence type="ECO:0000256" key="4">
    <source>
        <dbReference type="ARBA" id="ARBA00022840"/>
    </source>
</evidence>
<dbReference type="Proteomes" id="UP000373149">
    <property type="component" value="Unassembled WGS sequence"/>
</dbReference>
<evidence type="ECO:0000313" key="6">
    <source>
        <dbReference type="EMBL" id="MPY49587.1"/>
    </source>
</evidence>
<reference evidence="6 7" key="1">
    <citation type="submission" date="2019-09" db="EMBL/GenBank/DDBJ databases">
        <authorList>
            <person name="Duangmal K."/>
            <person name="Teo W.F.A."/>
            <person name="Lipun K."/>
        </authorList>
    </citation>
    <scope>NUCLEOTIDE SEQUENCE [LARGE SCALE GENOMIC DNA]</scope>
    <source>
        <strain evidence="6 7">K1PN6</strain>
    </source>
</reference>